<reference evidence="7 8" key="1">
    <citation type="submission" date="2024-06" db="EMBL/GenBank/DDBJ databases">
        <title>Sorghum-associated microbial communities from plants grown in Nebraska, USA.</title>
        <authorList>
            <person name="Schachtman D."/>
        </authorList>
    </citation>
    <scope>NUCLEOTIDE SEQUENCE [LARGE SCALE GENOMIC DNA]</scope>
    <source>
        <strain evidence="7 8">736</strain>
    </source>
</reference>
<feature type="region of interest" description="Disordered" evidence="5">
    <location>
        <begin position="464"/>
        <end position="486"/>
    </location>
</feature>
<keyword evidence="3 4" id="KW-0472">Membrane</keyword>
<evidence type="ECO:0000256" key="6">
    <source>
        <dbReference type="SAM" id="Phobius"/>
    </source>
</evidence>
<feature type="transmembrane region" description="Helical" evidence="6">
    <location>
        <begin position="283"/>
        <end position="302"/>
    </location>
</feature>
<evidence type="ECO:0000256" key="2">
    <source>
        <dbReference type="ARBA" id="ARBA00005278"/>
    </source>
</evidence>
<evidence type="ECO:0000313" key="8">
    <source>
        <dbReference type="Proteomes" id="UP001549363"/>
    </source>
</evidence>
<protein>
    <submittedName>
        <fullName evidence="7">Spore germination protein KA</fullName>
    </submittedName>
</protein>
<dbReference type="EMBL" id="JBEPSB010000032">
    <property type="protein sequence ID" value="MET4563141.1"/>
    <property type="molecule type" value="Genomic_DNA"/>
</dbReference>
<evidence type="ECO:0000256" key="1">
    <source>
        <dbReference type="ARBA" id="ARBA00004141"/>
    </source>
</evidence>
<feature type="transmembrane region" description="Helical" evidence="6">
    <location>
        <begin position="347"/>
        <end position="368"/>
    </location>
</feature>
<keyword evidence="6" id="KW-1133">Transmembrane helix</keyword>
<dbReference type="InterPro" id="IPR050768">
    <property type="entry name" value="UPF0353/GerABKA_families"/>
</dbReference>
<dbReference type="PANTHER" id="PTHR22550">
    <property type="entry name" value="SPORE GERMINATION PROTEIN"/>
    <property type="match status" value="1"/>
</dbReference>
<gene>
    <name evidence="7" type="ORF">ABIA69_004334</name>
</gene>
<keyword evidence="8" id="KW-1185">Reference proteome</keyword>
<dbReference type="InterPro" id="IPR004995">
    <property type="entry name" value="Spore_Ger"/>
</dbReference>
<keyword evidence="6" id="KW-0812">Transmembrane</keyword>
<evidence type="ECO:0000256" key="3">
    <source>
        <dbReference type="ARBA" id="ARBA00023136"/>
    </source>
</evidence>
<sequence length="486" mass="54540">MPQVEKAIDLNTLKQLFQKSADIDFQEYTFSHHKVQFITCNAMIDQQLLNEVIIQRVQYFFNKLADESIAESVITQLHIPNLKQVTDKAEAISLVYTGYLLLFFEEESLLYASNIAKKPNRNPEETRLEVLVKGPRDNFIEDISVNIALLRKRLPTNSLCVEKMDLGARSKTTVAILYFDDIVDFNILHGIKKQLAAVDTDIVFSGDLLMERINKNSKLFPKFDYTGRPDYAIQALVRGRFIIFVDGVAYAMITPVNLFLLLKSAEDNEYPVIFSSLERVLRIVGILIGLLLPAFWLALTTFHQNQLPLQLLATVVQAKTGLPLPSSLEMLIMLLMFELFREAGLRLPSVIGGTISVVGGLIIGDAAIRAGVTSPEMIVIIAVSTIASFTLVNQSLVTTISILRVIFILLSAFLGLFGFFISIYFTLLYLCNTRIFGYSYMNLAGDLDWATIKKSIFRVSPKGYAERPKPLAPQDNTRTSKSGDKK</sequence>
<dbReference type="Proteomes" id="UP001549363">
    <property type="component" value="Unassembled WGS sequence"/>
</dbReference>
<feature type="transmembrane region" description="Helical" evidence="6">
    <location>
        <begin position="405"/>
        <end position="430"/>
    </location>
</feature>
<evidence type="ECO:0000256" key="4">
    <source>
        <dbReference type="PIRNR" id="PIRNR005690"/>
    </source>
</evidence>
<organism evidence="7 8">
    <name type="scientific">Lysinibacillus parviboronicapiens</name>
    <dbReference type="NCBI Taxonomy" id="436516"/>
    <lineage>
        <taxon>Bacteria</taxon>
        <taxon>Bacillati</taxon>
        <taxon>Bacillota</taxon>
        <taxon>Bacilli</taxon>
        <taxon>Bacillales</taxon>
        <taxon>Bacillaceae</taxon>
        <taxon>Lysinibacillus</taxon>
    </lineage>
</organism>
<dbReference type="PANTHER" id="PTHR22550:SF5">
    <property type="entry name" value="LEUCINE ZIPPER PROTEIN 4"/>
    <property type="match status" value="1"/>
</dbReference>
<feature type="transmembrane region" description="Helical" evidence="6">
    <location>
        <begin position="241"/>
        <end position="262"/>
    </location>
</feature>
<comment type="caution">
    <text evidence="7">The sequence shown here is derived from an EMBL/GenBank/DDBJ whole genome shotgun (WGS) entry which is preliminary data.</text>
</comment>
<dbReference type="RefSeq" id="WP_354473045.1">
    <property type="nucleotide sequence ID" value="NZ_JBEPSB010000032.1"/>
</dbReference>
<accession>A0ABV2PQC4</accession>
<evidence type="ECO:0000313" key="7">
    <source>
        <dbReference type="EMBL" id="MET4563141.1"/>
    </source>
</evidence>
<name>A0ABV2PQC4_9BACI</name>
<proteinExistence type="inferred from homology"/>
<comment type="subcellular location">
    <subcellularLocation>
        <location evidence="4">Cell membrane</location>
    </subcellularLocation>
    <subcellularLocation>
        <location evidence="1">Membrane</location>
        <topology evidence="1">Multi-pass membrane protein</topology>
    </subcellularLocation>
</comment>
<dbReference type="Pfam" id="PF03323">
    <property type="entry name" value="GerA"/>
    <property type="match status" value="1"/>
</dbReference>
<feature type="transmembrane region" description="Helical" evidence="6">
    <location>
        <begin position="374"/>
        <end position="393"/>
    </location>
</feature>
<comment type="similarity">
    <text evidence="2 4">Belongs to the GerABKA family.</text>
</comment>
<evidence type="ECO:0000256" key="5">
    <source>
        <dbReference type="SAM" id="MobiDB-lite"/>
    </source>
</evidence>
<dbReference type="PIRSF" id="PIRSF005690">
    <property type="entry name" value="GerBA"/>
    <property type="match status" value="1"/>
</dbReference>